<gene>
    <name evidence="8" type="ORF">AUP42_00495</name>
</gene>
<feature type="domain" description="Pyridoxamine kinase/Phosphomethylpyrimidine kinase" evidence="7">
    <location>
        <begin position="12"/>
        <end position="258"/>
    </location>
</feature>
<dbReference type="SUPFAM" id="SSF53613">
    <property type="entry name" value="Ribokinase-like"/>
    <property type="match status" value="1"/>
</dbReference>
<dbReference type="EMBL" id="LPVY01000012">
    <property type="protein sequence ID" value="KZB64430.1"/>
    <property type="molecule type" value="Genomic_DNA"/>
</dbReference>
<dbReference type="RefSeq" id="WP_062951693.1">
    <property type="nucleotide sequence ID" value="NZ_LPVY01000012.1"/>
</dbReference>
<dbReference type="GO" id="GO:0009228">
    <property type="term" value="P:thiamine biosynthetic process"/>
    <property type="evidence" value="ECO:0007669"/>
    <property type="project" value="InterPro"/>
</dbReference>
<dbReference type="GO" id="GO:0008972">
    <property type="term" value="F:phosphomethylpyrimidine kinase activity"/>
    <property type="evidence" value="ECO:0007669"/>
    <property type="project" value="InterPro"/>
</dbReference>
<sequence length="266" mass="27483">MKGRVLIIAGSDCSGGAGIQADIKSVTVLGGYAATAITALTVQNTTGVFDVLGIDPKLIVHQAEVTIDDIGADAIKTGMLHSVPVIEAVAAFIRAKAADIPIVVDPVMISQSGSRLLNEDAVDALIKNMVPLATVLTPNIPEAEVLSGMKITDEGDMIEAARKIGELGAKAVLVKGGHTEGDRIVDILWRHDGDIEGFEADRIPSENNHGTGCSLASAIATGLSQGMGLSDSVARARAFVREAIRTAPDFGKGNGPLNHAHPVTGE</sequence>
<organism evidence="8 9">
    <name type="scientific">Thalassospira lucentensis</name>
    <dbReference type="NCBI Taxonomy" id="168935"/>
    <lineage>
        <taxon>Bacteria</taxon>
        <taxon>Pseudomonadati</taxon>
        <taxon>Pseudomonadota</taxon>
        <taxon>Alphaproteobacteria</taxon>
        <taxon>Rhodospirillales</taxon>
        <taxon>Thalassospiraceae</taxon>
        <taxon>Thalassospira</taxon>
    </lineage>
</organism>
<protein>
    <recommendedName>
        <fullName evidence="2">hydroxymethylpyrimidine kinase</fullName>
        <ecNumber evidence="2">2.7.1.49</ecNumber>
    </recommendedName>
</protein>
<evidence type="ECO:0000256" key="5">
    <source>
        <dbReference type="ARBA" id="ARBA00022777"/>
    </source>
</evidence>
<dbReference type="GO" id="GO:0005829">
    <property type="term" value="C:cytosol"/>
    <property type="evidence" value="ECO:0007669"/>
    <property type="project" value="TreeGrafter"/>
</dbReference>
<comment type="caution">
    <text evidence="8">The sequence shown here is derived from an EMBL/GenBank/DDBJ whole genome shotgun (WGS) entry which is preliminary data.</text>
</comment>
<keyword evidence="4" id="KW-0547">Nucleotide-binding</keyword>
<dbReference type="InterPro" id="IPR029056">
    <property type="entry name" value="Ribokinase-like"/>
</dbReference>
<dbReference type="NCBIfam" id="TIGR00097">
    <property type="entry name" value="HMP-P_kinase"/>
    <property type="match status" value="1"/>
</dbReference>
<dbReference type="PANTHER" id="PTHR20858">
    <property type="entry name" value="PHOSPHOMETHYLPYRIMIDINE KINASE"/>
    <property type="match status" value="1"/>
</dbReference>
<reference evidence="8 9" key="1">
    <citation type="submission" date="2015-12" db="EMBL/GenBank/DDBJ databases">
        <title>Genome sequence of Thalassospira lucentensis MCCC 1A02072.</title>
        <authorList>
            <person name="Lu L."/>
            <person name="Lai Q."/>
            <person name="Shao Z."/>
            <person name="Qian P."/>
        </authorList>
    </citation>
    <scope>NUCLEOTIDE SEQUENCE [LARGE SCALE GENOMIC DNA]</scope>
    <source>
        <strain evidence="8 9">MCCC 1A02072</strain>
    </source>
</reference>
<dbReference type="GO" id="GO:0009229">
    <property type="term" value="P:thiamine diphosphate biosynthetic process"/>
    <property type="evidence" value="ECO:0007669"/>
    <property type="project" value="UniProtKB-UniPathway"/>
</dbReference>
<dbReference type="UniPathway" id="UPA00060">
    <property type="reaction ID" value="UER00138"/>
</dbReference>
<dbReference type="Proteomes" id="UP000076335">
    <property type="component" value="Unassembled WGS sequence"/>
</dbReference>
<evidence type="ECO:0000313" key="9">
    <source>
        <dbReference type="Proteomes" id="UP000076335"/>
    </source>
</evidence>
<dbReference type="EC" id="2.7.1.49" evidence="2"/>
<evidence type="ECO:0000259" key="7">
    <source>
        <dbReference type="Pfam" id="PF08543"/>
    </source>
</evidence>
<keyword evidence="5 8" id="KW-0418">Kinase</keyword>
<evidence type="ECO:0000256" key="4">
    <source>
        <dbReference type="ARBA" id="ARBA00022741"/>
    </source>
</evidence>
<proteinExistence type="predicted"/>
<dbReference type="OrthoDB" id="9810880at2"/>
<comment type="pathway">
    <text evidence="1">Cofactor biosynthesis; thiamine diphosphate biosynthesis.</text>
</comment>
<evidence type="ECO:0000256" key="1">
    <source>
        <dbReference type="ARBA" id="ARBA00004948"/>
    </source>
</evidence>
<keyword evidence="6" id="KW-0067">ATP-binding</keyword>
<dbReference type="InterPro" id="IPR004399">
    <property type="entry name" value="HMP/HMP-P_kinase_dom"/>
</dbReference>
<dbReference type="InterPro" id="IPR013749">
    <property type="entry name" value="PM/HMP-P_kinase-1"/>
</dbReference>
<dbReference type="Pfam" id="PF08543">
    <property type="entry name" value="Phos_pyr_kin"/>
    <property type="match status" value="1"/>
</dbReference>
<dbReference type="GO" id="GO:0005524">
    <property type="term" value="F:ATP binding"/>
    <property type="evidence" value="ECO:0007669"/>
    <property type="project" value="UniProtKB-KW"/>
</dbReference>
<evidence type="ECO:0000256" key="6">
    <source>
        <dbReference type="ARBA" id="ARBA00022840"/>
    </source>
</evidence>
<evidence type="ECO:0000256" key="2">
    <source>
        <dbReference type="ARBA" id="ARBA00012135"/>
    </source>
</evidence>
<dbReference type="PANTHER" id="PTHR20858:SF17">
    <property type="entry name" value="HYDROXYMETHYLPYRIMIDINE_PHOSPHOMETHYLPYRIMIDINE KINASE THI20-RELATED"/>
    <property type="match status" value="1"/>
</dbReference>
<dbReference type="Gene3D" id="3.40.1190.20">
    <property type="match status" value="1"/>
</dbReference>
<dbReference type="CDD" id="cd01169">
    <property type="entry name" value="HMPP_kinase"/>
    <property type="match status" value="1"/>
</dbReference>
<dbReference type="AlphaFoldDB" id="A0A154L5Q3"/>
<keyword evidence="3" id="KW-0808">Transferase</keyword>
<name>A0A154L5Q3_9PROT</name>
<dbReference type="FunFam" id="3.40.1190.20:FF:000003">
    <property type="entry name" value="Phosphomethylpyrimidine kinase ThiD"/>
    <property type="match status" value="1"/>
</dbReference>
<evidence type="ECO:0000256" key="3">
    <source>
        <dbReference type="ARBA" id="ARBA00022679"/>
    </source>
</evidence>
<dbReference type="GO" id="GO:0008902">
    <property type="term" value="F:hydroxymethylpyrimidine kinase activity"/>
    <property type="evidence" value="ECO:0007669"/>
    <property type="project" value="UniProtKB-EC"/>
</dbReference>
<evidence type="ECO:0000313" key="8">
    <source>
        <dbReference type="EMBL" id="KZB64430.1"/>
    </source>
</evidence>
<accession>A0A154L5Q3</accession>